<proteinExistence type="predicted"/>
<organism evidence="3 4">
    <name type="scientific">Xylaria bambusicola</name>
    <dbReference type="NCBI Taxonomy" id="326684"/>
    <lineage>
        <taxon>Eukaryota</taxon>
        <taxon>Fungi</taxon>
        <taxon>Dikarya</taxon>
        <taxon>Ascomycota</taxon>
        <taxon>Pezizomycotina</taxon>
        <taxon>Sordariomycetes</taxon>
        <taxon>Xylariomycetidae</taxon>
        <taxon>Xylariales</taxon>
        <taxon>Xylariaceae</taxon>
        <taxon>Xylaria</taxon>
    </lineage>
</organism>
<evidence type="ECO:0000259" key="1">
    <source>
        <dbReference type="Pfam" id="PF14033"/>
    </source>
</evidence>
<dbReference type="PANTHER" id="PTHR33119">
    <property type="entry name" value="IFI3P"/>
    <property type="match status" value="1"/>
</dbReference>
<feature type="domain" description="DUF4246" evidence="2">
    <location>
        <begin position="25"/>
        <end position="96"/>
    </location>
</feature>
<keyword evidence="4" id="KW-1185">Reference proteome</keyword>
<dbReference type="EMBL" id="JAWHQM010000025">
    <property type="protein sequence ID" value="KAK5632541.1"/>
    <property type="molecule type" value="Genomic_DNA"/>
</dbReference>
<dbReference type="Pfam" id="PF21666">
    <property type="entry name" value="DUF4246_N"/>
    <property type="match status" value="1"/>
</dbReference>
<protein>
    <submittedName>
        <fullName evidence="3">Uncharacterized protein</fullName>
    </submittedName>
</protein>
<dbReference type="AlphaFoldDB" id="A0AAN7ZAV6"/>
<name>A0AAN7ZAV6_9PEZI</name>
<dbReference type="InterPro" id="IPR049192">
    <property type="entry name" value="DUF4246_C"/>
</dbReference>
<evidence type="ECO:0000259" key="2">
    <source>
        <dbReference type="Pfam" id="PF21666"/>
    </source>
</evidence>
<sequence length="592" mass="67175">MGSSLSLFIPITQSKMETKSSRLELPGFGKPLTLLLSEDQKGTYFLHALSGHRQFESAGLKVREIRMMEFMNQITDKPEWDHKVFDEEIVSKWCKEAMGAQATNLDGDVYMSQKMFDNCIKELRDKAVEFRNTGIVSILDAEVAVAKSDSAIPPSLAELLKAAVKPLEDVPDHQKDWHPGSNNKVLDLLHPSLFPIVYGTSRVLPYGKVPLRGCAEFTGSGETYDLPREEPTGGESYVLGSTQWLPSDISWSPSGGTQIISYINNLHPDDHGELYAVLEQFVAAAVPLWELSNPRITQDPQGDEEDFYIPEGVVYDRPPLQEGEEEEDYLDSDEYLDWRNEHRVLTWPEPDDYDPSRARSADMRPNFRAQFPGGIQVIFKLANIHLSPSNPKYEGGSLHIEGALNDGIVATALFYYDCENITESALTFHHAVDAEELRMIPPQSEYESLERWLGISTDDAALQLLGRVITREGRFIAFPNVLAHQVQPFELVDKSRQGHRKILAMFLVDPHKRVLSTSVVPPQRKDWWAQEVRKVSPLRELPREIFDSIIDFVHGFPMSWEDALATREILMRERTSVREGFDEQMRMLSKEG</sequence>
<accession>A0AAN7ZAV6</accession>
<dbReference type="PANTHER" id="PTHR33119:SF1">
    <property type="entry name" value="FE2OG DIOXYGENASE DOMAIN-CONTAINING PROTEIN"/>
    <property type="match status" value="1"/>
</dbReference>
<feature type="domain" description="DUF4246" evidence="1">
    <location>
        <begin position="113"/>
        <end position="530"/>
    </location>
</feature>
<reference evidence="3 4" key="1">
    <citation type="submission" date="2023-10" db="EMBL/GenBank/DDBJ databases">
        <title>Draft genome sequence of Xylaria bambusicola isolate GMP-LS, the root and basal stem rot pathogen of sugarcane in Indonesia.</title>
        <authorList>
            <person name="Selvaraj P."/>
            <person name="Muralishankar V."/>
            <person name="Muruganantham S."/>
            <person name="Sp S."/>
            <person name="Haryani S."/>
            <person name="Lau K.J.X."/>
            <person name="Naqvi N.I."/>
        </authorList>
    </citation>
    <scope>NUCLEOTIDE SEQUENCE [LARGE SCALE GENOMIC DNA]</scope>
    <source>
        <strain evidence="3">GMP-LS</strain>
    </source>
</reference>
<dbReference type="InterPro" id="IPR049207">
    <property type="entry name" value="DUF4246_N"/>
</dbReference>
<dbReference type="InterPro" id="IPR025340">
    <property type="entry name" value="DUF4246"/>
</dbReference>
<dbReference type="Proteomes" id="UP001305414">
    <property type="component" value="Unassembled WGS sequence"/>
</dbReference>
<comment type="caution">
    <text evidence="3">The sequence shown here is derived from an EMBL/GenBank/DDBJ whole genome shotgun (WGS) entry which is preliminary data.</text>
</comment>
<evidence type="ECO:0000313" key="3">
    <source>
        <dbReference type="EMBL" id="KAK5632541.1"/>
    </source>
</evidence>
<gene>
    <name evidence="3" type="ORF">RRF57_008255</name>
</gene>
<dbReference type="Pfam" id="PF14033">
    <property type="entry name" value="DUF4246"/>
    <property type="match status" value="1"/>
</dbReference>
<evidence type="ECO:0000313" key="4">
    <source>
        <dbReference type="Proteomes" id="UP001305414"/>
    </source>
</evidence>